<keyword evidence="2" id="KW-1185">Reference proteome</keyword>
<dbReference type="Proteomes" id="UP001341136">
    <property type="component" value="Chromosome"/>
</dbReference>
<proteinExistence type="predicted"/>
<gene>
    <name evidence="1" type="ORF">V5G21_01630</name>
</gene>
<accession>A0ABZ2CZN1</accession>
<evidence type="ECO:0000313" key="2">
    <source>
        <dbReference type="Proteomes" id="UP001341136"/>
    </source>
</evidence>
<evidence type="ECO:0000313" key="1">
    <source>
        <dbReference type="EMBL" id="WWA30513.1"/>
    </source>
</evidence>
<reference evidence="1 2" key="1">
    <citation type="submission" date="2024-01" db="EMBL/GenBank/DDBJ databases">
        <title>Culturomics analysis of mouse respiratory tract.</title>
        <authorList>
            <person name="Phillips A.M."/>
            <person name="Collette N.M."/>
            <person name="Mageeney C.M."/>
            <person name="Sinha A."/>
            <person name="Hern K.E."/>
            <person name="Arkin A.P."/>
            <person name="Williams K.P."/>
            <person name="Branda S."/>
        </authorList>
    </citation>
    <scope>NUCLEOTIDE SEQUENCE [LARGE SCALE GENOMIC DNA]</scope>
    <source>
        <strain evidence="1 2">CP20</strain>
    </source>
</reference>
<protein>
    <submittedName>
        <fullName evidence="1">Uncharacterized protein</fullName>
    </submittedName>
</protein>
<sequence length="51" mass="6092">MKPPFEHFWNTEKTQIQNENYIDSLPAEQGRPEWQTFIEALKAESEKRLKG</sequence>
<dbReference type="EMBL" id="CP144921">
    <property type="protein sequence ID" value="WWA30513.1"/>
    <property type="molecule type" value="Genomic_DNA"/>
</dbReference>
<name>A0ABZ2CZN1_9BACI</name>
<dbReference type="RefSeq" id="WP_011247408.1">
    <property type="nucleotide sequence ID" value="NZ_CP144921.1"/>
</dbReference>
<organism evidence="1 2">
    <name type="scientific">Shouchella rhizosphaerae</name>
    <dbReference type="NCBI Taxonomy" id="866786"/>
    <lineage>
        <taxon>Bacteria</taxon>
        <taxon>Bacillati</taxon>
        <taxon>Bacillota</taxon>
        <taxon>Bacilli</taxon>
        <taxon>Bacillales</taxon>
        <taxon>Bacillaceae</taxon>
        <taxon>Shouchella</taxon>
    </lineage>
</organism>